<feature type="transmembrane region" description="Helical" evidence="5">
    <location>
        <begin position="59"/>
        <end position="77"/>
    </location>
</feature>
<dbReference type="Gene3D" id="1.50.10.150">
    <property type="entry name" value="Voltage-dependent anion channel"/>
    <property type="match status" value="1"/>
</dbReference>
<dbReference type="InterPro" id="IPR004695">
    <property type="entry name" value="SLAC1/Mae1/Ssu1/TehA"/>
</dbReference>
<feature type="transmembrane region" description="Helical" evidence="5">
    <location>
        <begin position="241"/>
        <end position="261"/>
    </location>
</feature>
<dbReference type="InterPro" id="IPR038665">
    <property type="entry name" value="Voltage-dep_anion_channel_sf"/>
</dbReference>
<feature type="transmembrane region" description="Helical" evidence="5">
    <location>
        <begin position="215"/>
        <end position="234"/>
    </location>
</feature>
<keyword evidence="2 5" id="KW-0812">Transmembrane</keyword>
<dbReference type="GO" id="GO:0055085">
    <property type="term" value="P:transmembrane transport"/>
    <property type="evidence" value="ECO:0007669"/>
    <property type="project" value="InterPro"/>
</dbReference>
<evidence type="ECO:0000256" key="3">
    <source>
        <dbReference type="ARBA" id="ARBA00022989"/>
    </source>
</evidence>
<dbReference type="AlphaFoldDB" id="A0A7I7WNK8"/>
<name>A0A7I7WNK8_MYCGU</name>
<feature type="transmembrane region" description="Helical" evidence="5">
    <location>
        <begin position="30"/>
        <end position="47"/>
    </location>
</feature>
<evidence type="ECO:0000256" key="5">
    <source>
        <dbReference type="SAM" id="Phobius"/>
    </source>
</evidence>
<dbReference type="EMBL" id="AP022608">
    <property type="protein sequence ID" value="BBZ19269.1"/>
    <property type="molecule type" value="Genomic_DNA"/>
</dbReference>
<dbReference type="RefSeq" id="WP_179964808.1">
    <property type="nucleotide sequence ID" value="NZ_AP022608.1"/>
</dbReference>
<reference evidence="6 7" key="1">
    <citation type="journal article" date="2019" name="Emerg. Microbes Infect.">
        <title>Comprehensive subspecies identification of 175 nontuberculous mycobacteria species based on 7547 genomic profiles.</title>
        <authorList>
            <person name="Matsumoto Y."/>
            <person name="Kinjo T."/>
            <person name="Motooka D."/>
            <person name="Nabeya D."/>
            <person name="Jung N."/>
            <person name="Uechi K."/>
            <person name="Horii T."/>
            <person name="Iida T."/>
            <person name="Fujita J."/>
            <person name="Nakamura S."/>
        </authorList>
    </citation>
    <scope>NUCLEOTIDE SEQUENCE [LARGE SCALE GENOMIC DNA]</scope>
    <source>
        <strain evidence="6 7">JCM 12688</strain>
    </source>
</reference>
<protein>
    <submittedName>
        <fullName evidence="6">C4-dicarboxylate ABC transporter</fullName>
    </submittedName>
</protein>
<keyword evidence="3 5" id="KW-1133">Transmembrane helix</keyword>
<proteinExistence type="predicted"/>
<feature type="transmembrane region" description="Helical" evidence="5">
    <location>
        <begin position="83"/>
        <end position="100"/>
    </location>
</feature>
<dbReference type="KEGG" id="mgad:MGAD_36040"/>
<feature type="transmembrane region" description="Helical" evidence="5">
    <location>
        <begin position="121"/>
        <end position="138"/>
    </location>
</feature>
<evidence type="ECO:0000256" key="2">
    <source>
        <dbReference type="ARBA" id="ARBA00022692"/>
    </source>
</evidence>
<feature type="transmembrane region" description="Helical" evidence="5">
    <location>
        <begin position="267"/>
        <end position="288"/>
    </location>
</feature>
<accession>A0A7I7WNK8</accession>
<gene>
    <name evidence="6" type="ORF">MGAD_36040</name>
</gene>
<dbReference type="CDD" id="cd09319">
    <property type="entry name" value="TDT_like_1"/>
    <property type="match status" value="1"/>
</dbReference>
<comment type="subcellular location">
    <subcellularLocation>
        <location evidence="1">Membrane</location>
        <topology evidence="1">Multi-pass membrane protein</topology>
    </subcellularLocation>
</comment>
<evidence type="ECO:0000256" key="4">
    <source>
        <dbReference type="ARBA" id="ARBA00023136"/>
    </source>
</evidence>
<dbReference type="GO" id="GO:0016020">
    <property type="term" value="C:membrane"/>
    <property type="evidence" value="ECO:0007669"/>
    <property type="project" value="UniProtKB-SubCell"/>
</dbReference>
<sequence length="308" mass="33702">MRPDVFAAVMATGIVSIAAADHGLGVISEILIVFAAVGLPVLMFLVAKAWREFDMRDPDVTLALFTYVAACAVVGTRLADHRIVLWVLGGMALQGWLSLAPISARSMWRHRWTGLRDRARGGWELAAVATSGLAIVFAELDVVFWAFIFWVLGICLYLAMTSLVLWRVRHDASSAELVQPDVWILMGGIAIATLAGDHLHHALIPGPIADGVRAVTIATWIVATVWIPVLGYVAVRRSVGLGWPAVFPFGMYSSATYAMFVETGWRWFVVISLAFFWIAFAAWLIVAVGELLRFQRLRAAGTPSDPAR</sequence>
<keyword evidence="4 5" id="KW-0472">Membrane</keyword>
<organism evidence="6 7">
    <name type="scientific">Mycolicibacterium gadium</name>
    <name type="common">Mycobacterium gadium</name>
    <dbReference type="NCBI Taxonomy" id="1794"/>
    <lineage>
        <taxon>Bacteria</taxon>
        <taxon>Bacillati</taxon>
        <taxon>Actinomycetota</taxon>
        <taxon>Actinomycetes</taxon>
        <taxon>Mycobacteriales</taxon>
        <taxon>Mycobacteriaceae</taxon>
        <taxon>Mycolicibacterium</taxon>
    </lineage>
</organism>
<dbReference type="Pfam" id="PF03595">
    <property type="entry name" value="SLAC1"/>
    <property type="match status" value="1"/>
</dbReference>
<feature type="transmembrane region" description="Helical" evidence="5">
    <location>
        <begin position="177"/>
        <end position="195"/>
    </location>
</feature>
<dbReference type="Proteomes" id="UP000466187">
    <property type="component" value="Chromosome"/>
</dbReference>
<evidence type="ECO:0000256" key="1">
    <source>
        <dbReference type="ARBA" id="ARBA00004141"/>
    </source>
</evidence>
<evidence type="ECO:0000313" key="6">
    <source>
        <dbReference type="EMBL" id="BBZ19269.1"/>
    </source>
</evidence>
<evidence type="ECO:0000313" key="7">
    <source>
        <dbReference type="Proteomes" id="UP000466187"/>
    </source>
</evidence>
<feature type="transmembrane region" description="Helical" evidence="5">
    <location>
        <begin position="144"/>
        <end position="165"/>
    </location>
</feature>